<keyword evidence="5 8" id="KW-0472">Membrane</keyword>
<feature type="non-terminal residue" evidence="9">
    <location>
        <position position="1"/>
    </location>
</feature>
<dbReference type="InterPro" id="IPR052192">
    <property type="entry name" value="Insect_Ionotropic_Sensory_Rcpt"/>
</dbReference>
<dbReference type="PANTHER" id="PTHR42643">
    <property type="entry name" value="IONOTROPIC RECEPTOR 20A-RELATED"/>
    <property type="match status" value="1"/>
</dbReference>
<evidence type="ECO:0000256" key="5">
    <source>
        <dbReference type="ARBA" id="ARBA00023136"/>
    </source>
</evidence>
<evidence type="ECO:0000256" key="8">
    <source>
        <dbReference type="SAM" id="Phobius"/>
    </source>
</evidence>
<sequence length="200" mass="22752">FNLNVNKTPGTEPYFQLLTINWKETNFIDCYIEECINLYSKNAYNLMGASLMVATVHYPPFSLTKPEKDGSDIRIVKEFARKYNCTFVFTYPPYDETKWGTIFPNGTSTGIYKLVTTGEADIGLGGLFANSDINRYVSLTNIYIQSEITLLVPRPKMKPNWLLPVRPFNALTWMLLLLALGIINLIIYIIRNKIGSGDKT</sequence>
<feature type="non-terminal residue" evidence="9">
    <location>
        <position position="200"/>
    </location>
</feature>
<evidence type="ECO:0000256" key="2">
    <source>
        <dbReference type="ARBA" id="ARBA00022475"/>
    </source>
</evidence>
<organism evidence="9">
    <name type="scientific">Clastoptera arizonana</name>
    <name type="common">Arizona spittle bug</name>
    <dbReference type="NCBI Taxonomy" id="38151"/>
    <lineage>
        <taxon>Eukaryota</taxon>
        <taxon>Metazoa</taxon>
        <taxon>Ecdysozoa</taxon>
        <taxon>Arthropoda</taxon>
        <taxon>Hexapoda</taxon>
        <taxon>Insecta</taxon>
        <taxon>Pterygota</taxon>
        <taxon>Neoptera</taxon>
        <taxon>Paraneoptera</taxon>
        <taxon>Hemiptera</taxon>
        <taxon>Auchenorrhyncha</taxon>
        <taxon>Cercopoidea</taxon>
        <taxon>Clastopteridae</taxon>
        <taxon>Clastoptera</taxon>
    </lineage>
</organism>
<keyword evidence="7" id="KW-0325">Glycoprotein</keyword>
<proteinExistence type="predicted"/>
<dbReference type="PANTHER" id="PTHR42643:SF40">
    <property type="entry name" value="IONOTROPIC RECEPTOR 41A-RELATED"/>
    <property type="match status" value="1"/>
</dbReference>
<evidence type="ECO:0000256" key="1">
    <source>
        <dbReference type="ARBA" id="ARBA00004651"/>
    </source>
</evidence>
<keyword evidence="3 8" id="KW-0812">Transmembrane</keyword>
<keyword evidence="4 8" id="KW-1133">Transmembrane helix</keyword>
<evidence type="ECO:0000256" key="3">
    <source>
        <dbReference type="ARBA" id="ARBA00022692"/>
    </source>
</evidence>
<evidence type="ECO:0000256" key="6">
    <source>
        <dbReference type="ARBA" id="ARBA00023170"/>
    </source>
</evidence>
<evidence type="ECO:0000256" key="4">
    <source>
        <dbReference type="ARBA" id="ARBA00022989"/>
    </source>
</evidence>
<dbReference type="AlphaFoldDB" id="A0A1B6DPQ3"/>
<protein>
    <submittedName>
        <fullName evidence="9">Uncharacterized protein</fullName>
    </submittedName>
</protein>
<reference evidence="9" key="1">
    <citation type="submission" date="2015-12" db="EMBL/GenBank/DDBJ databases">
        <title>De novo transcriptome assembly of four potential Pierce s Disease insect vectors from Arizona vineyards.</title>
        <authorList>
            <person name="Tassone E.E."/>
        </authorList>
    </citation>
    <scope>NUCLEOTIDE SEQUENCE</scope>
</reference>
<evidence type="ECO:0000313" key="9">
    <source>
        <dbReference type="EMBL" id="JAS27650.1"/>
    </source>
</evidence>
<feature type="transmembrane region" description="Helical" evidence="8">
    <location>
        <begin position="170"/>
        <end position="190"/>
    </location>
</feature>
<accession>A0A1B6DPQ3</accession>
<dbReference type="GO" id="GO:0005886">
    <property type="term" value="C:plasma membrane"/>
    <property type="evidence" value="ECO:0007669"/>
    <property type="project" value="UniProtKB-SubCell"/>
</dbReference>
<comment type="subcellular location">
    <subcellularLocation>
        <location evidence="1">Cell membrane</location>
        <topology evidence="1">Multi-pass membrane protein</topology>
    </subcellularLocation>
</comment>
<keyword evidence="2" id="KW-1003">Cell membrane</keyword>
<name>A0A1B6DPQ3_9HEMI</name>
<dbReference type="SUPFAM" id="SSF53850">
    <property type="entry name" value="Periplasmic binding protein-like II"/>
    <property type="match status" value="1"/>
</dbReference>
<evidence type="ECO:0000256" key="7">
    <source>
        <dbReference type="ARBA" id="ARBA00023180"/>
    </source>
</evidence>
<gene>
    <name evidence="9" type="ORF">g.1446</name>
</gene>
<keyword evidence="6" id="KW-0675">Receptor</keyword>
<dbReference type="Gene3D" id="3.40.190.10">
    <property type="entry name" value="Periplasmic binding protein-like II"/>
    <property type="match status" value="1"/>
</dbReference>
<dbReference type="EMBL" id="GEDC01009648">
    <property type="protein sequence ID" value="JAS27650.1"/>
    <property type="molecule type" value="Transcribed_RNA"/>
</dbReference>